<gene>
    <name evidence="2" type="ORF">Srubr_29020</name>
</gene>
<feature type="region of interest" description="Disordered" evidence="1">
    <location>
        <begin position="1"/>
        <end position="21"/>
    </location>
</feature>
<organism evidence="2 3">
    <name type="scientific">Streptomyces rubradiris</name>
    <name type="common">Streptomyces achromogenes subsp. rubradiris</name>
    <dbReference type="NCBI Taxonomy" id="285531"/>
    <lineage>
        <taxon>Bacteria</taxon>
        <taxon>Bacillati</taxon>
        <taxon>Actinomycetota</taxon>
        <taxon>Actinomycetes</taxon>
        <taxon>Kitasatosporales</taxon>
        <taxon>Streptomycetaceae</taxon>
        <taxon>Streptomyces</taxon>
    </lineage>
</organism>
<name>A0ABQ3RB23_STRRR</name>
<keyword evidence="3" id="KW-1185">Reference proteome</keyword>
<dbReference type="Proteomes" id="UP000646738">
    <property type="component" value="Unassembled WGS sequence"/>
</dbReference>
<accession>A0ABQ3RB23</accession>
<feature type="compositionally biased region" description="Gly residues" evidence="1">
    <location>
        <begin position="42"/>
        <end position="53"/>
    </location>
</feature>
<evidence type="ECO:0000256" key="1">
    <source>
        <dbReference type="SAM" id="MobiDB-lite"/>
    </source>
</evidence>
<proteinExistence type="predicted"/>
<feature type="compositionally biased region" description="Basic and acidic residues" evidence="1">
    <location>
        <begin position="1"/>
        <end position="19"/>
    </location>
</feature>
<reference evidence="3" key="1">
    <citation type="submission" date="2023-07" db="EMBL/GenBank/DDBJ databases">
        <title>Whole genome shotgun sequence of Streptomyces achromogenes subsp. rubradiris NBRC 14000.</title>
        <authorList>
            <person name="Komaki H."/>
            <person name="Tamura T."/>
        </authorList>
    </citation>
    <scope>NUCLEOTIDE SEQUENCE [LARGE SCALE GENOMIC DNA]</scope>
    <source>
        <strain evidence="3">NBRC 14000</strain>
    </source>
</reference>
<feature type="region of interest" description="Disordered" evidence="1">
    <location>
        <begin position="38"/>
        <end position="60"/>
    </location>
</feature>
<evidence type="ECO:0000313" key="2">
    <source>
        <dbReference type="EMBL" id="GHI53056.1"/>
    </source>
</evidence>
<evidence type="ECO:0000313" key="3">
    <source>
        <dbReference type="Proteomes" id="UP000646738"/>
    </source>
</evidence>
<dbReference type="EMBL" id="BNEA01000015">
    <property type="protein sequence ID" value="GHI53056.1"/>
    <property type="molecule type" value="Genomic_DNA"/>
</dbReference>
<comment type="caution">
    <text evidence="2">The sequence shown here is derived from an EMBL/GenBank/DDBJ whole genome shotgun (WGS) entry which is preliminary data.</text>
</comment>
<protein>
    <submittedName>
        <fullName evidence="2">Uncharacterized protein</fullName>
    </submittedName>
</protein>
<sequence length="81" mass="8372">MVKEKVHVEDGQRTGREGLADPVAGEAVALVDDRCVTEPVQGEGGGAAGGAGPDDGDGRSVHECFLHDSVDLMALMRLGTR</sequence>